<dbReference type="Proteomes" id="UP000681722">
    <property type="component" value="Unassembled WGS sequence"/>
</dbReference>
<organism evidence="3 6">
    <name type="scientific">Didymodactylos carnosus</name>
    <dbReference type="NCBI Taxonomy" id="1234261"/>
    <lineage>
        <taxon>Eukaryota</taxon>
        <taxon>Metazoa</taxon>
        <taxon>Spiralia</taxon>
        <taxon>Gnathifera</taxon>
        <taxon>Rotifera</taxon>
        <taxon>Eurotatoria</taxon>
        <taxon>Bdelloidea</taxon>
        <taxon>Philodinida</taxon>
        <taxon>Philodinidae</taxon>
        <taxon>Didymodactylos</taxon>
    </lineage>
</organism>
<feature type="compositionally biased region" description="Acidic residues" evidence="1">
    <location>
        <begin position="161"/>
        <end position="180"/>
    </location>
</feature>
<dbReference type="EMBL" id="CAJOBC010006599">
    <property type="protein sequence ID" value="CAF3904667.1"/>
    <property type="molecule type" value="Genomic_DNA"/>
</dbReference>
<keyword evidence="6" id="KW-1185">Reference proteome</keyword>
<dbReference type="Proteomes" id="UP000663829">
    <property type="component" value="Unassembled WGS sequence"/>
</dbReference>
<evidence type="ECO:0000313" key="4">
    <source>
        <dbReference type="EMBL" id="CAF3663649.1"/>
    </source>
</evidence>
<evidence type="ECO:0000313" key="2">
    <source>
        <dbReference type="EMBL" id="CAF0879837.1"/>
    </source>
</evidence>
<gene>
    <name evidence="3" type="ORF">GPM918_LOCUS20684</name>
    <name evidence="2" type="ORF">OVA965_LOCUS8562</name>
    <name evidence="5" type="ORF">SRO942_LOCUS20681</name>
    <name evidence="4" type="ORF">TMI583_LOCUS8558</name>
</gene>
<feature type="region of interest" description="Disordered" evidence="1">
    <location>
        <begin position="156"/>
        <end position="181"/>
    </location>
</feature>
<comment type="caution">
    <text evidence="3">The sequence shown here is derived from an EMBL/GenBank/DDBJ whole genome shotgun (WGS) entry which is preliminary data.</text>
</comment>
<evidence type="ECO:0000313" key="3">
    <source>
        <dbReference type="EMBL" id="CAF1140960.1"/>
    </source>
</evidence>
<dbReference type="EMBL" id="CAJNOQ010006599">
    <property type="protein sequence ID" value="CAF1140960.1"/>
    <property type="molecule type" value="Genomic_DNA"/>
</dbReference>
<proteinExistence type="predicted"/>
<evidence type="ECO:0000313" key="6">
    <source>
        <dbReference type="Proteomes" id="UP000663829"/>
    </source>
</evidence>
<accession>A0A814RZ33</accession>
<reference evidence="3" key="1">
    <citation type="submission" date="2021-02" db="EMBL/GenBank/DDBJ databases">
        <authorList>
            <person name="Nowell W R."/>
        </authorList>
    </citation>
    <scope>NUCLEOTIDE SEQUENCE</scope>
</reference>
<protein>
    <submittedName>
        <fullName evidence="3">Uncharacterized protein</fullName>
    </submittedName>
</protein>
<dbReference type="Proteomes" id="UP000682733">
    <property type="component" value="Unassembled WGS sequence"/>
</dbReference>
<dbReference type="OrthoDB" id="10032344at2759"/>
<evidence type="ECO:0000256" key="1">
    <source>
        <dbReference type="SAM" id="MobiDB-lite"/>
    </source>
</evidence>
<sequence length="415" mass="48443">MNRHNSRTVLNTNKLTQSGVQSLVEQKSHSLVLKIEKNGVMLENNIHYGYNGTTKIMYNMIRNGKPGMLSSQFHLPPYNYYSLYCSKTFVNVINKHLQKTQSNRYQNNRHLHSYVHKTPRNKYLSNSKYNDSTDVMYKTESYLKHRDSIKYYQQSIYSGSSDDDDDDDVDDDGSGDDDEDKVFPCFTRNINNPTKEDDELERTLSSVESIHASLNKCLLLSYDKVFPFQYSDNNNLMGLFCANNHSEYRSDDDDSSVTSQIDKQNDLTTQMSSLFENRFSDTDNDELDCDDTVHQEQDDQLQWHHNYQNNDEDLKTLLNDYLVEDKQNLTKLEKRHGDGCDSGYSSQNFSIYNHIENEPEIEANKPPSRSRTSACSPRRQYPFKKLKYTRMSLEEITQRLRITNANKFSKQMTVD</sequence>
<dbReference type="EMBL" id="CAJNOK010002906">
    <property type="protein sequence ID" value="CAF0879837.1"/>
    <property type="molecule type" value="Genomic_DNA"/>
</dbReference>
<name>A0A814RZ33_9BILA</name>
<dbReference type="Proteomes" id="UP000677228">
    <property type="component" value="Unassembled WGS sequence"/>
</dbReference>
<dbReference type="EMBL" id="CAJOBA010002907">
    <property type="protein sequence ID" value="CAF3663649.1"/>
    <property type="molecule type" value="Genomic_DNA"/>
</dbReference>
<evidence type="ECO:0000313" key="5">
    <source>
        <dbReference type="EMBL" id="CAF3904667.1"/>
    </source>
</evidence>
<dbReference type="AlphaFoldDB" id="A0A814RZ33"/>
<feature type="region of interest" description="Disordered" evidence="1">
    <location>
        <begin position="358"/>
        <end position="377"/>
    </location>
</feature>